<proteinExistence type="predicted"/>
<sequence>MENVVKLGLLCSHPKLDLRPTIKEVQYLEGNASLPNITLDSAPNIMPSSILETFQVRDQTTEISLSVADNSGSDSIILFSSSTGKGVSLNSLSSAYTILRTGR</sequence>
<name>A0A2P5W0H8_GOSBA</name>
<evidence type="ECO:0000313" key="1">
    <source>
        <dbReference type="EMBL" id="PPR84584.1"/>
    </source>
</evidence>
<protein>
    <recommendedName>
        <fullName evidence="3">Legume lectin domain-containing protein</fullName>
    </recommendedName>
</protein>
<gene>
    <name evidence="1" type="ORF">GOBAR_AA36127</name>
</gene>
<dbReference type="OrthoDB" id="122279at2759"/>
<dbReference type="AlphaFoldDB" id="A0A2P5W0H8"/>
<evidence type="ECO:0000313" key="2">
    <source>
        <dbReference type="Proteomes" id="UP000239757"/>
    </source>
</evidence>
<dbReference type="Proteomes" id="UP000239757">
    <property type="component" value="Unassembled WGS sequence"/>
</dbReference>
<accession>A0A2P5W0H8</accession>
<reference evidence="1 2" key="1">
    <citation type="submission" date="2015-01" db="EMBL/GenBank/DDBJ databases">
        <title>Genome of allotetraploid Gossypium barbadense reveals genomic plasticity and fiber elongation in cotton evolution.</title>
        <authorList>
            <person name="Chen X."/>
            <person name="Liu X."/>
            <person name="Zhao B."/>
            <person name="Zheng H."/>
            <person name="Hu Y."/>
            <person name="Lu G."/>
            <person name="Yang C."/>
            <person name="Chen J."/>
            <person name="Shan C."/>
            <person name="Zhang L."/>
            <person name="Zhou Y."/>
            <person name="Wang L."/>
            <person name="Guo W."/>
            <person name="Bai Y."/>
            <person name="Ruan J."/>
            <person name="Shangguan X."/>
            <person name="Mao Y."/>
            <person name="Jiang J."/>
            <person name="Zhu Y."/>
            <person name="Lei J."/>
            <person name="Kang H."/>
            <person name="Chen S."/>
            <person name="He X."/>
            <person name="Wang R."/>
            <person name="Wang Y."/>
            <person name="Chen J."/>
            <person name="Wang L."/>
            <person name="Yu S."/>
            <person name="Wang B."/>
            <person name="Wei J."/>
            <person name="Song S."/>
            <person name="Lu X."/>
            <person name="Gao Z."/>
            <person name="Gu W."/>
            <person name="Deng X."/>
            <person name="Ma D."/>
            <person name="Wang S."/>
            <person name="Liang W."/>
            <person name="Fang L."/>
            <person name="Cai C."/>
            <person name="Zhu X."/>
            <person name="Zhou B."/>
            <person name="Zhang Y."/>
            <person name="Chen Z."/>
            <person name="Xu S."/>
            <person name="Zhu R."/>
            <person name="Wang S."/>
            <person name="Zhang T."/>
            <person name="Zhao G."/>
        </authorList>
    </citation>
    <scope>NUCLEOTIDE SEQUENCE [LARGE SCALE GENOMIC DNA]</scope>
    <source>
        <strain evidence="2">cv. Xinhai21</strain>
        <tissue evidence="1">Leaf</tissue>
    </source>
</reference>
<organism evidence="1 2">
    <name type="scientific">Gossypium barbadense</name>
    <name type="common">Sea Island cotton</name>
    <name type="synonym">Hibiscus barbadensis</name>
    <dbReference type="NCBI Taxonomy" id="3634"/>
    <lineage>
        <taxon>Eukaryota</taxon>
        <taxon>Viridiplantae</taxon>
        <taxon>Streptophyta</taxon>
        <taxon>Embryophyta</taxon>
        <taxon>Tracheophyta</taxon>
        <taxon>Spermatophyta</taxon>
        <taxon>Magnoliopsida</taxon>
        <taxon>eudicotyledons</taxon>
        <taxon>Gunneridae</taxon>
        <taxon>Pentapetalae</taxon>
        <taxon>rosids</taxon>
        <taxon>malvids</taxon>
        <taxon>Malvales</taxon>
        <taxon>Malvaceae</taxon>
        <taxon>Malvoideae</taxon>
        <taxon>Gossypium</taxon>
    </lineage>
</organism>
<dbReference type="EMBL" id="KZ669781">
    <property type="protein sequence ID" value="PPR84584.1"/>
    <property type="molecule type" value="Genomic_DNA"/>
</dbReference>
<evidence type="ECO:0008006" key="3">
    <source>
        <dbReference type="Google" id="ProtNLM"/>
    </source>
</evidence>